<dbReference type="AlphaFoldDB" id="A0A7I7T3B8"/>
<feature type="signal peptide" evidence="2">
    <location>
        <begin position="1"/>
        <end position="21"/>
    </location>
</feature>
<gene>
    <name evidence="4" type="ORF">MHEL_08290</name>
</gene>
<reference evidence="4 5" key="1">
    <citation type="journal article" date="2019" name="Emerg. Microbes Infect.">
        <title>Comprehensive subspecies identification of 175 nontuberculous mycobacteria species based on 7547 genomic profiles.</title>
        <authorList>
            <person name="Matsumoto Y."/>
            <person name="Kinjo T."/>
            <person name="Motooka D."/>
            <person name="Nabeya D."/>
            <person name="Jung N."/>
            <person name="Uechi K."/>
            <person name="Horii T."/>
            <person name="Iida T."/>
            <person name="Fujita J."/>
            <person name="Nakamura S."/>
        </authorList>
    </citation>
    <scope>NUCLEOTIDE SEQUENCE [LARGE SCALE GENOMIC DNA]</scope>
    <source>
        <strain evidence="4 5">JCM 30396</strain>
    </source>
</reference>
<name>A0A7I7T3B8_9MYCO</name>
<dbReference type="SUPFAM" id="SSF53850">
    <property type="entry name" value="Periplasmic binding protein-like II"/>
    <property type="match status" value="1"/>
</dbReference>
<proteinExistence type="predicted"/>
<dbReference type="PROSITE" id="PS51257">
    <property type="entry name" value="PROKAR_LIPOPROTEIN"/>
    <property type="match status" value="1"/>
</dbReference>
<dbReference type="EMBL" id="AP022596">
    <property type="protein sequence ID" value="BBY62586.1"/>
    <property type="molecule type" value="Genomic_DNA"/>
</dbReference>
<dbReference type="Gene3D" id="3.40.190.10">
    <property type="entry name" value="Periplasmic binding protein-like II"/>
    <property type="match status" value="2"/>
</dbReference>
<organism evidence="4 5">
    <name type="scientific">Mycolicibacterium helvum</name>
    <dbReference type="NCBI Taxonomy" id="1534349"/>
    <lineage>
        <taxon>Bacteria</taxon>
        <taxon>Bacillati</taxon>
        <taxon>Actinomycetota</taxon>
        <taxon>Actinomycetes</taxon>
        <taxon>Mycobacteriales</taxon>
        <taxon>Mycobacteriaceae</taxon>
        <taxon>Mycolicibacterium</taxon>
    </lineage>
</organism>
<dbReference type="KEGG" id="mhev:MHEL_08290"/>
<evidence type="ECO:0000259" key="3">
    <source>
        <dbReference type="SMART" id="SM00062"/>
    </source>
</evidence>
<evidence type="ECO:0000313" key="5">
    <source>
        <dbReference type="Proteomes" id="UP000467148"/>
    </source>
</evidence>
<protein>
    <recommendedName>
        <fullName evidence="3">Solute-binding protein family 3/N-terminal domain-containing protein</fullName>
    </recommendedName>
</protein>
<dbReference type="Proteomes" id="UP000467148">
    <property type="component" value="Chromosome"/>
</dbReference>
<dbReference type="SMART" id="SM00062">
    <property type="entry name" value="PBPb"/>
    <property type="match status" value="1"/>
</dbReference>
<feature type="chain" id="PRO_5038842480" description="Solute-binding protein family 3/N-terminal domain-containing protein" evidence="2">
    <location>
        <begin position="22"/>
        <end position="283"/>
    </location>
</feature>
<evidence type="ECO:0000256" key="1">
    <source>
        <dbReference type="ARBA" id="ARBA00022729"/>
    </source>
</evidence>
<keyword evidence="1 2" id="KW-0732">Signal</keyword>
<dbReference type="RefSeq" id="WP_163746376.1">
    <property type="nucleotide sequence ID" value="NZ_AP022596.1"/>
</dbReference>
<dbReference type="PANTHER" id="PTHR35936:SF17">
    <property type="entry name" value="ARGININE-BINDING EXTRACELLULAR PROTEIN ARTP"/>
    <property type="match status" value="1"/>
</dbReference>
<dbReference type="Pfam" id="PF00497">
    <property type="entry name" value="SBP_bac_3"/>
    <property type="match status" value="1"/>
</dbReference>
<feature type="domain" description="Solute-binding protein family 3/N-terminal" evidence="3">
    <location>
        <begin position="49"/>
        <end position="271"/>
    </location>
</feature>
<accession>A0A7I7T3B8</accession>
<dbReference type="PANTHER" id="PTHR35936">
    <property type="entry name" value="MEMBRANE-BOUND LYTIC MUREIN TRANSGLYCOSYLASE F"/>
    <property type="match status" value="1"/>
</dbReference>
<dbReference type="InterPro" id="IPR001638">
    <property type="entry name" value="Solute-binding_3/MltF_N"/>
</dbReference>
<sequence length="283" mass="29987">MRRTLSSTAGAALLLLTALTACNTASNGQQSARDCTAAHPGISTVRPGSLTVATYNFPPFLVVDGTSVSGIEGEILRNIAEMECLTLMSQPLDTASVIPATQNGRADVSAGDWYCTTARAQVLSLAGPVFSDQIVIVSNDGATTFDELQGRSIGTVDGYMWNEELQKMFGPRLRIYPNPTAVYNDLESGRLDSAIDSIGTASFAKKQKNANWTIERPAPDSRVASSEVPGQVCFPMSMNNPSLFTAVSEDIVTLRNNGTIARILEDNGLNPSAADPGPLKLIG</sequence>
<evidence type="ECO:0000256" key="2">
    <source>
        <dbReference type="SAM" id="SignalP"/>
    </source>
</evidence>
<evidence type="ECO:0000313" key="4">
    <source>
        <dbReference type="EMBL" id="BBY62586.1"/>
    </source>
</evidence>
<keyword evidence="5" id="KW-1185">Reference proteome</keyword>